<dbReference type="RefSeq" id="WP_378270618.1">
    <property type="nucleotide sequence ID" value="NZ_JBHUKR010000023.1"/>
</dbReference>
<keyword evidence="3" id="KW-1185">Reference proteome</keyword>
<dbReference type="PRINTS" id="PR01950">
    <property type="entry name" value="LANCSUPER"/>
</dbReference>
<evidence type="ECO:0000313" key="2">
    <source>
        <dbReference type="EMBL" id="MFD2421828.1"/>
    </source>
</evidence>
<dbReference type="InterPro" id="IPR017146">
    <property type="entry name" value="Lanti_2_LanM"/>
</dbReference>
<name>A0ABW5G487_9PSEU</name>
<dbReference type="Pfam" id="PF13575">
    <property type="entry name" value="DUF4135"/>
    <property type="match status" value="1"/>
</dbReference>
<accession>A0ABW5G487</accession>
<dbReference type="InterPro" id="IPR012341">
    <property type="entry name" value="6hp_glycosidase-like_sf"/>
</dbReference>
<feature type="domain" description="Lantibiotic biosynthesis protein dehydration" evidence="1">
    <location>
        <begin position="212"/>
        <end position="584"/>
    </location>
</feature>
<dbReference type="NCBIfam" id="TIGR03897">
    <property type="entry name" value="lanti_2_LanM"/>
    <property type="match status" value="1"/>
</dbReference>
<dbReference type="EMBL" id="JBHUKR010000023">
    <property type="protein sequence ID" value="MFD2421828.1"/>
    <property type="molecule type" value="Genomic_DNA"/>
</dbReference>
<gene>
    <name evidence="2" type="ORF">ACFSXZ_36415</name>
</gene>
<dbReference type="SUPFAM" id="SSF158745">
    <property type="entry name" value="LanC-like"/>
    <property type="match status" value="1"/>
</dbReference>
<dbReference type="PIRSF" id="PIRSF037228">
    <property type="entry name" value="Lant_mod_RumM"/>
    <property type="match status" value="1"/>
</dbReference>
<evidence type="ECO:0000259" key="1">
    <source>
        <dbReference type="Pfam" id="PF13575"/>
    </source>
</evidence>
<dbReference type="Proteomes" id="UP001597417">
    <property type="component" value="Unassembled WGS sequence"/>
</dbReference>
<evidence type="ECO:0000313" key="3">
    <source>
        <dbReference type="Proteomes" id="UP001597417"/>
    </source>
</evidence>
<comment type="caution">
    <text evidence="2">The sequence shown here is derived from an EMBL/GenBank/DDBJ whole genome shotgun (WGS) entry which is preliminary data.</text>
</comment>
<dbReference type="CDD" id="cd04792">
    <property type="entry name" value="LanM-like"/>
    <property type="match status" value="1"/>
</dbReference>
<dbReference type="Gene3D" id="1.50.10.10">
    <property type="match status" value="1"/>
</dbReference>
<sequence>MTDASTPDLGEWWWAPALTVNERLPAPGGPEATGRRRASERLEHWRSAHRSHDNRWFADRLASAGLDEVGLLALLAEPSEALAARVPQPGWARSVHRTLTEAKSDPPEMPPPADWRDAFAVPFRPFVESARTRLLRRTGDLPGAEHIDLTEVGREFAGRLGRRLAALATRTLVRELHAAAGTLTGADSSARFADFVRKQSSPRTLALLLRTYPVLARLVTVTCDQAVEAEAELLARFCVDRPAILAELLDDTDPGALVAVGLSAGDSHQHGRSVAILRLASGAKVVYKPRSLALYRHFAELVEWLNANTNRVTLRTARTVAGAGYGWAEFIPYRPCDSLADVNQFYRNQGALLALLYALDATDAHCENLVACGDQPVLVDVETLFHPARPGAPETYADPAAQRLSSSVYRSALLPQLLIGRHGALDVSGMGGDSGATVPVDAVCWEDAGTDRMRLVRRAVKFRTAVNRPSFAGRQTEPADFRAPLLAGFRSGYETIVAGREDLLAPGGPLRRSGDDEIRVLARPTRLYSVLLDESTHPDLLRDALDRDRALDLLWADSADDDFRRRLVPHEHADLWAGDVPLFTGRPSARALWSADGACLPDLLDRPTLAHTLEKIEAMGEVDESFQEWVISAALATRPHSADPQFSRAVAKSAVARADPEYLLAAASTIADEVMGRAARGGGRGNWVGLEPADGRHWALLPMGAGLGYGYIGVALFLAELAKLTGLARGREIAREAVSAVPGLLDMLGHRPELAATAGHGGFLGLGGVCYGLARLASLLDDQDLHGWLATAVDVLAGLPDDGRYGVSGGLAGDLAALIAVAEETGLPAARRLTRAIADRLVAAERSGTGRDGEPAGFAHGSTGIGWALMRYAEMGAGEPYAAVGRAALRRGRKEVEKASAESNRDYGWCSGLSGTIAADLIDGDTADIRVLLDRAPRGDLSLRHGELGVLEPLTMLAAAGEETAAAGCAWRAGFVLAALRDRGACCGTPDSVPTPNLLSGLAGIGYGLLRLGFPKTVPSVLFLEAMPEKQEDREK</sequence>
<dbReference type="InterPro" id="IPR025410">
    <property type="entry name" value="Lant_dehyd"/>
</dbReference>
<dbReference type="InterPro" id="IPR007822">
    <property type="entry name" value="LANC-like"/>
</dbReference>
<organism evidence="2 3">
    <name type="scientific">Amycolatopsis pigmentata</name>
    <dbReference type="NCBI Taxonomy" id="450801"/>
    <lineage>
        <taxon>Bacteria</taxon>
        <taxon>Bacillati</taxon>
        <taxon>Actinomycetota</taxon>
        <taxon>Actinomycetes</taxon>
        <taxon>Pseudonocardiales</taxon>
        <taxon>Pseudonocardiaceae</taxon>
        <taxon>Amycolatopsis</taxon>
    </lineage>
</organism>
<protein>
    <submittedName>
        <fullName evidence="2">Type 2 lanthipeptide synthetase LanM family protein</fullName>
    </submittedName>
</protein>
<dbReference type="Pfam" id="PF05147">
    <property type="entry name" value="LANC_like"/>
    <property type="match status" value="1"/>
</dbReference>
<dbReference type="SMART" id="SM01260">
    <property type="entry name" value="LANC_like"/>
    <property type="match status" value="1"/>
</dbReference>
<proteinExistence type="predicted"/>
<reference evidence="3" key="1">
    <citation type="journal article" date="2019" name="Int. J. Syst. Evol. Microbiol.">
        <title>The Global Catalogue of Microorganisms (GCM) 10K type strain sequencing project: providing services to taxonomists for standard genome sequencing and annotation.</title>
        <authorList>
            <consortium name="The Broad Institute Genomics Platform"/>
            <consortium name="The Broad Institute Genome Sequencing Center for Infectious Disease"/>
            <person name="Wu L."/>
            <person name="Ma J."/>
        </authorList>
    </citation>
    <scope>NUCLEOTIDE SEQUENCE [LARGE SCALE GENOMIC DNA]</scope>
    <source>
        <strain evidence="3">CGMCC 4.7645</strain>
    </source>
</reference>